<keyword evidence="3" id="KW-1185">Reference proteome</keyword>
<accession>A0A8H6HUG9</accession>
<gene>
    <name evidence="2" type="ORF">DFP72DRAFT_1070123</name>
</gene>
<reference evidence="2 3" key="1">
    <citation type="submission" date="2020-07" db="EMBL/GenBank/DDBJ databases">
        <title>Comparative genomics of pyrophilous fungi reveals a link between fire events and developmental genes.</title>
        <authorList>
            <consortium name="DOE Joint Genome Institute"/>
            <person name="Steindorff A.S."/>
            <person name="Carver A."/>
            <person name="Calhoun S."/>
            <person name="Stillman K."/>
            <person name="Liu H."/>
            <person name="Lipzen A."/>
            <person name="Pangilinan J."/>
            <person name="Labutti K."/>
            <person name="Bruns T.D."/>
            <person name="Grigoriev I.V."/>
        </authorList>
    </citation>
    <scope>NUCLEOTIDE SEQUENCE [LARGE SCALE GENOMIC DNA]</scope>
    <source>
        <strain evidence="2 3">CBS 144469</strain>
    </source>
</reference>
<name>A0A8H6HUG9_9AGAR</name>
<organism evidence="2 3">
    <name type="scientific">Ephemerocybe angulata</name>
    <dbReference type="NCBI Taxonomy" id="980116"/>
    <lineage>
        <taxon>Eukaryota</taxon>
        <taxon>Fungi</taxon>
        <taxon>Dikarya</taxon>
        <taxon>Basidiomycota</taxon>
        <taxon>Agaricomycotina</taxon>
        <taxon>Agaricomycetes</taxon>
        <taxon>Agaricomycetidae</taxon>
        <taxon>Agaricales</taxon>
        <taxon>Agaricineae</taxon>
        <taxon>Psathyrellaceae</taxon>
        <taxon>Ephemerocybe</taxon>
    </lineage>
</organism>
<evidence type="ECO:0000313" key="3">
    <source>
        <dbReference type="Proteomes" id="UP000521943"/>
    </source>
</evidence>
<evidence type="ECO:0000256" key="1">
    <source>
        <dbReference type="SAM" id="MobiDB-lite"/>
    </source>
</evidence>
<protein>
    <submittedName>
        <fullName evidence="2">Uncharacterized protein</fullName>
    </submittedName>
</protein>
<dbReference type="Proteomes" id="UP000521943">
    <property type="component" value="Unassembled WGS sequence"/>
</dbReference>
<feature type="region of interest" description="Disordered" evidence="1">
    <location>
        <begin position="61"/>
        <end position="110"/>
    </location>
</feature>
<dbReference type="EMBL" id="JACGCI010000043">
    <property type="protein sequence ID" value="KAF6752547.1"/>
    <property type="molecule type" value="Genomic_DNA"/>
</dbReference>
<dbReference type="AlphaFoldDB" id="A0A8H6HUG9"/>
<comment type="caution">
    <text evidence="2">The sequence shown here is derived from an EMBL/GenBank/DDBJ whole genome shotgun (WGS) entry which is preliminary data.</text>
</comment>
<evidence type="ECO:0000313" key="2">
    <source>
        <dbReference type="EMBL" id="KAF6752547.1"/>
    </source>
</evidence>
<feature type="compositionally biased region" description="Basic and acidic residues" evidence="1">
    <location>
        <begin position="97"/>
        <end position="107"/>
    </location>
</feature>
<sequence>MAIPPEVLYKDIPELFEIDLRARRQDAFPLRPYPYATARQDLIQRLANGCVDYTNVHATSSIDKQRQHDTDDSPFSTQPSLDAAATAANPPVATPRRLGDGGGERRHSGLRLKLKLKTNLSSNLAARMSTKCRVTRIDPFHDRGGHDQGFAQARAARPAAGAALFPGNDNKSPTCRPCSPWGTAAVGKVKSYDGHPDTRQRDRIAAPCAPMSELQSLAATDAARRRRGRFIWSKDEWFKRNRSCRIP</sequence>
<feature type="compositionally biased region" description="Low complexity" evidence="1">
    <location>
        <begin position="83"/>
        <end position="95"/>
    </location>
</feature>
<proteinExistence type="predicted"/>